<comment type="caution">
    <text evidence="12">The sequence shown here is derived from an EMBL/GenBank/DDBJ whole genome shotgun (WGS) entry which is preliminary data.</text>
</comment>
<keyword evidence="7" id="KW-0238">DNA-binding</keyword>
<proteinExistence type="inferred from homology"/>
<dbReference type="RefSeq" id="WP_067619932.1">
    <property type="nucleotide sequence ID" value="NZ_MAGO01000011.1"/>
</dbReference>
<gene>
    <name evidence="12" type="ORF">DBT_2092</name>
</gene>
<evidence type="ECO:0000256" key="4">
    <source>
        <dbReference type="ARBA" id="ARBA00022695"/>
    </source>
</evidence>
<keyword evidence="8" id="KW-0804">Transcription</keyword>
<evidence type="ECO:0000256" key="1">
    <source>
        <dbReference type="ARBA" id="ARBA00008798"/>
    </source>
</evidence>
<keyword evidence="4" id="KW-0548">Nucleotidyltransferase</keyword>
<feature type="domain" description="RNA polymerase sigma factor 54 core-binding" evidence="11">
    <location>
        <begin position="119"/>
        <end position="307"/>
    </location>
</feature>
<protein>
    <submittedName>
        <fullName evidence="12">RNA polymerase sigma-54 factor RpoN</fullName>
    </submittedName>
</protein>
<dbReference type="PROSITE" id="PS50044">
    <property type="entry name" value="SIGMA54_3"/>
    <property type="match status" value="1"/>
</dbReference>
<dbReference type="OrthoDB" id="9814402at2"/>
<dbReference type="AlphaFoldDB" id="A0A1B9F3Q2"/>
<dbReference type="STRING" id="1156395.DBT_2092"/>
<dbReference type="Pfam" id="PF04963">
    <property type="entry name" value="Sigma54_CBD"/>
    <property type="match status" value="1"/>
</dbReference>
<dbReference type="NCBIfam" id="NF009118">
    <property type="entry name" value="PRK12469.1"/>
    <property type="match status" value="1"/>
</dbReference>
<evidence type="ECO:0000256" key="8">
    <source>
        <dbReference type="ARBA" id="ARBA00023163"/>
    </source>
</evidence>
<keyword evidence="2" id="KW-0240">DNA-directed RNA polymerase</keyword>
<keyword evidence="6" id="KW-0731">Sigma factor</keyword>
<evidence type="ECO:0000259" key="11">
    <source>
        <dbReference type="Pfam" id="PF04963"/>
    </source>
</evidence>
<dbReference type="GO" id="GO:0001216">
    <property type="term" value="F:DNA-binding transcription activator activity"/>
    <property type="evidence" value="ECO:0007669"/>
    <property type="project" value="InterPro"/>
</dbReference>
<dbReference type="InterPro" id="IPR038709">
    <property type="entry name" value="RpoN_core-bd_sf"/>
</dbReference>
<dbReference type="PROSITE" id="PS00717">
    <property type="entry name" value="SIGMA54_1"/>
    <property type="match status" value="1"/>
</dbReference>
<dbReference type="InterPro" id="IPR007634">
    <property type="entry name" value="RNA_pol_sigma_54_DNA-bd"/>
</dbReference>
<dbReference type="GO" id="GO:0003677">
    <property type="term" value="F:DNA binding"/>
    <property type="evidence" value="ECO:0007669"/>
    <property type="project" value="UniProtKB-KW"/>
</dbReference>
<dbReference type="PATRIC" id="fig|1156395.6.peg.2117"/>
<evidence type="ECO:0000313" key="13">
    <source>
        <dbReference type="Proteomes" id="UP000093080"/>
    </source>
</evidence>
<dbReference type="InterPro" id="IPR000394">
    <property type="entry name" value="RNA_pol_sigma_54"/>
</dbReference>
<evidence type="ECO:0000256" key="3">
    <source>
        <dbReference type="ARBA" id="ARBA00022679"/>
    </source>
</evidence>
<evidence type="ECO:0000256" key="2">
    <source>
        <dbReference type="ARBA" id="ARBA00022478"/>
    </source>
</evidence>
<dbReference type="Pfam" id="PF00309">
    <property type="entry name" value="Sigma54_AID"/>
    <property type="match status" value="1"/>
</dbReference>
<dbReference type="Gene3D" id="1.10.10.60">
    <property type="entry name" value="Homeodomain-like"/>
    <property type="match status" value="1"/>
</dbReference>
<name>A0A1B9F3Q2_9BACT</name>
<keyword evidence="13" id="KW-1185">Reference proteome</keyword>
<dbReference type="Pfam" id="PF04552">
    <property type="entry name" value="Sigma54_DBD"/>
    <property type="match status" value="1"/>
</dbReference>
<evidence type="ECO:0000256" key="7">
    <source>
        <dbReference type="ARBA" id="ARBA00023125"/>
    </source>
</evidence>
<dbReference type="NCBIfam" id="TIGR02395">
    <property type="entry name" value="rpoN_sigma"/>
    <property type="match status" value="1"/>
</dbReference>
<dbReference type="PROSITE" id="PS00718">
    <property type="entry name" value="SIGMA54_2"/>
    <property type="match status" value="1"/>
</dbReference>
<reference evidence="12 13" key="1">
    <citation type="submission" date="2016-06" db="EMBL/GenBank/DDBJ databases">
        <title>Respiratory ammonification of nitrate coupled to the oxidation of elemental sulfur in deep-sea autotrophic thermophilic bacteria.</title>
        <authorList>
            <person name="Slobodkina G.B."/>
            <person name="Mardanov A.V."/>
            <person name="Ravin N.V."/>
            <person name="Frolova A.A."/>
            <person name="Viryasiv M.B."/>
            <person name="Chernyh N.A."/>
            <person name="Bonch-Osmolovskaya E.A."/>
            <person name="Slobodkin A.I."/>
        </authorList>
    </citation>
    <scope>NUCLEOTIDE SEQUENCE [LARGE SCALE GENOMIC DNA]</scope>
    <source>
        <strain evidence="12 13">S69</strain>
    </source>
</reference>
<dbReference type="Proteomes" id="UP000093080">
    <property type="component" value="Unassembled WGS sequence"/>
</dbReference>
<keyword evidence="5" id="KW-0805">Transcription regulation</keyword>
<dbReference type="PANTHER" id="PTHR32248:SF4">
    <property type="entry name" value="RNA POLYMERASE SIGMA-54 FACTOR"/>
    <property type="match status" value="1"/>
</dbReference>
<dbReference type="GO" id="GO:0000428">
    <property type="term" value="C:DNA-directed RNA polymerase complex"/>
    <property type="evidence" value="ECO:0007669"/>
    <property type="project" value="UniProtKB-KW"/>
</dbReference>
<dbReference type="EMBL" id="MAGO01000011">
    <property type="protein sequence ID" value="OCC14550.1"/>
    <property type="molecule type" value="Genomic_DNA"/>
</dbReference>
<keyword evidence="3" id="KW-0808">Transferase</keyword>
<feature type="region of interest" description="Disordered" evidence="9">
    <location>
        <begin position="47"/>
        <end position="66"/>
    </location>
</feature>
<accession>A0A1B9F3Q2</accession>
<dbReference type="PANTHER" id="PTHR32248">
    <property type="entry name" value="RNA POLYMERASE SIGMA-54 FACTOR"/>
    <property type="match status" value="1"/>
</dbReference>
<dbReference type="InterPro" id="IPR007046">
    <property type="entry name" value="RNA_pol_sigma_54_core-bd"/>
</dbReference>
<evidence type="ECO:0000256" key="5">
    <source>
        <dbReference type="ARBA" id="ARBA00023015"/>
    </source>
</evidence>
<dbReference type="GO" id="GO:0016779">
    <property type="term" value="F:nucleotidyltransferase activity"/>
    <property type="evidence" value="ECO:0007669"/>
    <property type="project" value="UniProtKB-KW"/>
</dbReference>
<dbReference type="GO" id="GO:0016987">
    <property type="term" value="F:sigma factor activity"/>
    <property type="evidence" value="ECO:0007669"/>
    <property type="project" value="UniProtKB-KW"/>
</dbReference>
<dbReference type="PIRSF" id="PIRSF000774">
    <property type="entry name" value="RpoN"/>
    <property type="match status" value="1"/>
</dbReference>
<feature type="domain" description="RNA polymerase sigma factor 54 DNA-binding" evidence="10">
    <location>
        <begin position="322"/>
        <end position="480"/>
    </location>
</feature>
<evidence type="ECO:0000313" key="12">
    <source>
        <dbReference type="EMBL" id="OCC14550.1"/>
    </source>
</evidence>
<sequence>MAIELRQQLKLTQQLVMTPQLQQAIKLLQLSRVELIETIQKELEQNPVLEEAEPNANSSETVEANDAVDESLPTLAASQDEQTPWDKKAIEEDEWKAYWEDDSKRIISSYSFEEKEIPNYENLLTKKTNLADHLMWQLQMSDFSEEERTIGHNIIGNIDSSGYLKATVEEIAEDLNTSPELVLKVLKKIQLFDPVGVGARDLRECLLVQLEYLGIDDPLVTELVKNHLHNIEKRNYKEITKATGRSLEDIAQAIEVIKGLEPRPGNSYSSDETHYIVPDIYIYKVDDDYVIQLNEDDLPHLKINAFYKSAIETNNGNKELKEFIQDKYKSAIWLLKSIHQRQKTIYKVTKSIVKFQREFLDKGIEYLKPLILKDVAEDIGIHESTVSRVTANKYAQTPQGLFELKFFFSASLKKGDGEDIATKIIKEKIKNIIQGENPLKPYSDKQIVELLAKENIKIARRTVAKYRELMGILPSNRRKRPLTHKMKHGGTNAH</sequence>
<dbReference type="Gene3D" id="1.10.10.1330">
    <property type="entry name" value="RNA polymerase sigma-54 factor, core-binding domain"/>
    <property type="match status" value="1"/>
</dbReference>
<evidence type="ECO:0000259" key="10">
    <source>
        <dbReference type="Pfam" id="PF04552"/>
    </source>
</evidence>
<dbReference type="PRINTS" id="PR00045">
    <property type="entry name" value="SIGMA54FCT"/>
</dbReference>
<evidence type="ECO:0000256" key="6">
    <source>
        <dbReference type="ARBA" id="ARBA00023082"/>
    </source>
</evidence>
<comment type="similarity">
    <text evidence="1">Belongs to the sigma-54 factor family.</text>
</comment>
<evidence type="ECO:0000256" key="9">
    <source>
        <dbReference type="SAM" id="MobiDB-lite"/>
    </source>
</evidence>
<dbReference type="GO" id="GO:0006352">
    <property type="term" value="P:DNA-templated transcription initiation"/>
    <property type="evidence" value="ECO:0007669"/>
    <property type="project" value="InterPro"/>
</dbReference>
<organism evidence="12 13">
    <name type="scientific">Dissulfuribacter thermophilus</name>
    <dbReference type="NCBI Taxonomy" id="1156395"/>
    <lineage>
        <taxon>Bacteria</taxon>
        <taxon>Pseudomonadati</taxon>
        <taxon>Thermodesulfobacteriota</taxon>
        <taxon>Dissulfuribacteria</taxon>
        <taxon>Dissulfuribacterales</taxon>
        <taxon>Dissulfuribacteraceae</taxon>
        <taxon>Dissulfuribacter</taxon>
    </lineage>
</organism>